<dbReference type="PANTHER" id="PTHR42856">
    <property type="entry name" value="ACYL-COENZYME A THIOESTERASE PAAI"/>
    <property type="match status" value="1"/>
</dbReference>
<dbReference type="HOGENOM" id="CLU_089876_11_2_7"/>
<reference evidence="4" key="1">
    <citation type="journal article" date="2009" name="Environ. Microbiol.">
        <title>Contribution of mobile genetic elements to Desulfovibrio vulgaris genome plasticity.</title>
        <authorList>
            <person name="Walker C.B."/>
            <person name="Stolyar S."/>
            <person name="Chivian D."/>
            <person name="Pinel N."/>
            <person name="Gabster J.A."/>
            <person name="Dehal P.S."/>
            <person name="He Z."/>
            <person name="Yang Z.K."/>
            <person name="Yen H.C."/>
            <person name="Zhou J."/>
            <person name="Wall J.D."/>
            <person name="Hazen T.C."/>
            <person name="Arkin A.P."/>
            <person name="Stahl D.A."/>
        </authorList>
    </citation>
    <scope>NUCLEOTIDE SEQUENCE [LARGE SCALE GENOMIC DNA]</scope>
    <source>
        <strain evidence="4">DP4</strain>
    </source>
</reference>
<dbReference type="InterPro" id="IPR029069">
    <property type="entry name" value="HotDog_dom_sf"/>
</dbReference>
<dbReference type="InterPro" id="IPR052723">
    <property type="entry name" value="Acyl-CoA_thioesterase_PaaI"/>
</dbReference>
<dbReference type="AlphaFoldDB" id="A0A0H3AAB2"/>
<dbReference type="InterPro" id="IPR006683">
    <property type="entry name" value="Thioestr_dom"/>
</dbReference>
<dbReference type="GO" id="GO:0016289">
    <property type="term" value="F:acyl-CoA hydrolase activity"/>
    <property type="evidence" value="ECO:0007669"/>
    <property type="project" value="UniProtKB-ARBA"/>
</dbReference>
<organism evidence="3 4">
    <name type="scientific">Nitratidesulfovibrio vulgaris (strain DP4)</name>
    <name type="common">Desulfovibrio vulgaris</name>
    <dbReference type="NCBI Taxonomy" id="391774"/>
    <lineage>
        <taxon>Bacteria</taxon>
        <taxon>Pseudomonadati</taxon>
        <taxon>Thermodesulfobacteriota</taxon>
        <taxon>Desulfovibrionia</taxon>
        <taxon>Desulfovibrionales</taxon>
        <taxon>Desulfovibrionaceae</taxon>
        <taxon>Nitratidesulfovibrio</taxon>
    </lineage>
</organism>
<evidence type="ECO:0000313" key="4">
    <source>
        <dbReference type="Proteomes" id="UP000009173"/>
    </source>
</evidence>
<dbReference type="KEGG" id="dvl:Dvul_2351"/>
<feature type="domain" description="Thioesterase" evidence="2">
    <location>
        <begin position="47"/>
        <end position="119"/>
    </location>
</feature>
<dbReference type="NCBIfam" id="TIGR00369">
    <property type="entry name" value="unchar_dom_1"/>
    <property type="match status" value="1"/>
</dbReference>
<evidence type="ECO:0000256" key="1">
    <source>
        <dbReference type="ARBA" id="ARBA00022801"/>
    </source>
</evidence>
<dbReference type="PANTHER" id="PTHR42856:SF1">
    <property type="entry name" value="ACYL-COENZYME A THIOESTERASE PAAI"/>
    <property type="match status" value="1"/>
</dbReference>
<dbReference type="CDD" id="cd03443">
    <property type="entry name" value="PaaI_thioesterase"/>
    <property type="match status" value="1"/>
</dbReference>
<proteinExistence type="predicted"/>
<evidence type="ECO:0000313" key="3">
    <source>
        <dbReference type="EMBL" id="ABM29367.1"/>
    </source>
</evidence>
<evidence type="ECO:0000259" key="2">
    <source>
        <dbReference type="Pfam" id="PF03061"/>
    </source>
</evidence>
<dbReference type="Proteomes" id="UP000009173">
    <property type="component" value="Chromosome"/>
</dbReference>
<dbReference type="SMR" id="A0A0H3AAB2"/>
<dbReference type="EMBL" id="CP000527">
    <property type="protein sequence ID" value="ABM29367.1"/>
    <property type="molecule type" value="Genomic_DNA"/>
</dbReference>
<gene>
    <name evidence="3" type="ordered locus">Dvul_2351</name>
</gene>
<protein>
    <submittedName>
        <fullName evidence="3">Uncharacterized domain 1</fullName>
    </submittedName>
</protein>
<name>A0A0H3AAB2_NITV4</name>
<dbReference type="RefSeq" id="WP_010937904.1">
    <property type="nucleotide sequence ID" value="NC_008751.1"/>
</dbReference>
<dbReference type="InterPro" id="IPR003736">
    <property type="entry name" value="PAAI_dom"/>
</dbReference>
<dbReference type="Pfam" id="PF03061">
    <property type="entry name" value="4HBT"/>
    <property type="match status" value="1"/>
</dbReference>
<dbReference type="SUPFAM" id="SSF54637">
    <property type="entry name" value="Thioesterase/thiol ester dehydrase-isomerase"/>
    <property type="match status" value="1"/>
</dbReference>
<keyword evidence="1" id="KW-0378">Hydrolase</keyword>
<dbReference type="Gene3D" id="3.10.129.10">
    <property type="entry name" value="Hotdog Thioesterase"/>
    <property type="match status" value="1"/>
</dbReference>
<accession>A0A0H3AAB2</accession>
<sequence>MTVERVRDFIMARDTFAQHLGMSLDEVREGFARATMPVDDRHRNGVGLVHGGAIFALADLAFAAAANTSGVVSLSLTASISFLNAGRKGPLAAEAREISATKRIATYEVRVLDGEGTLLALCQATAYRKSHPIPEDDEEGKATS</sequence>